<evidence type="ECO:0000313" key="3">
    <source>
        <dbReference type="Proteomes" id="UP001054252"/>
    </source>
</evidence>
<protein>
    <submittedName>
        <fullName evidence="2">Uncharacterized protein</fullName>
    </submittedName>
</protein>
<dbReference type="EMBL" id="BPVZ01000029">
    <property type="protein sequence ID" value="GKV08836.1"/>
    <property type="molecule type" value="Genomic_DNA"/>
</dbReference>
<proteinExistence type="predicted"/>
<keyword evidence="3" id="KW-1185">Reference proteome</keyword>
<organism evidence="2 3">
    <name type="scientific">Rubroshorea leprosula</name>
    <dbReference type="NCBI Taxonomy" id="152421"/>
    <lineage>
        <taxon>Eukaryota</taxon>
        <taxon>Viridiplantae</taxon>
        <taxon>Streptophyta</taxon>
        <taxon>Embryophyta</taxon>
        <taxon>Tracheophyta</taxon>
        <taxon>Spermatophyta</taxon>
        <taxon>Magnoliopsida</taxon>
        <taxon>eudicotyledons</taxon>
        <taxon>Gunneridae</taxon>
        <taxon>Pentapetalae</taxon>
        <taxon>rosids</taxon>
        <taxon>malvids</taxon>
        <taxon>Malvales</taxon>
        <taxon>Dipterocarpaceae</taxon>
        <taxon>Rubroshorea</taxon>
    </lineage>
</organism>
<dbReference type="AlphaFoldDB" id="A0AAV5J8P9"/>
<gene>
    <name evidence="2" type="ORF">SLEP1_g20412</name>
</gene>
<feature type="compositionally biased region" description="Acidic residues" evidence="1">
    <location>
        <begin position="170"/>
        <end position="199"/>
    </location>
</feature>
<accession>A0AAV5J8P9</accession>
<feature type="region of interest" description="Disordered" evidence="1">
    <location>
        <begin position="50"/>
        <end position="94"/>
    </location>
</feature>
<sequence>MQYLLNERGIIDVYVEHVCDEPNILDLLESGTTLHEAADEGTMDIREGCVTQNSPPAPNCSEAPKTAKGEGDEIDAVHGDDEESGEGCVTQNSQLVPNFHEALAIEGDTDETDAVHGGDLTEQQDQEKNAHDDEDLLDVVHSDVDDEEDERVPVGTDGHGDLASDSSFENNEDEFEVSNDDSSEYNVVDEDEPEEEEEDVRTTRNGDLWFNPS</sequence>
<name>A0AAV5J8P9_9ROSI</name>
<evidence type="ECO:0000313" key="2">
    <source>
        <dbReference type="EMBL" id="GKV08836.1"/>
    </source>
</evidence>
<feature type="region of interest" description="Disordered" evidence="1">
    <location>
        <begin position="142"/>
        <end position="213"/>
    </location>
</feature>
<feature type="compositionally biased region" description="Basic and acidic residues" evidence="1">
    <location>
        <begin position="65"/>
        <end position="79"/>
    </location>
</feature>
<dbReference type="Proteomes" id="UP001054252">
    <property type="component" value="Unassembled WGS sequence"/>
</dbReference>
<comment type="caution">
    <text evidence="2">The sequence shown here is derived from an EMBL/GenBank/DDBJ whole genome shotgun (WGS) entry which is preliminary data.</text>
</comment>
<reference evidence="2 3" key="1">
    <citation type="journal article" date="2021" name="Commun. Biol.">
        <title>The genome of Shorea leprosula (Dipterocarpaceae) highlights the ecological relevance of drought in aseasonal tropical rainforests.</title>
        <authorList>
            <person name="Ng K.K.S."/>
            <person name="Kobayashi M.J."/>
            <person name="Fawcett J.A."/>
            <person name="Hatakeyama M."/>
            <person name="Paape T."/>
            <person name="Ng C.H."/>
            <person name="Ang C.C."/>
            <person name="Tnah L.H."/>
            <person name="Lee C.T."/>
            <person name="Nishiyama T."/>
            <person name="Sese J."/>
            <person name="O'Brien M.J."/>
            <person name="Copetti D."/>
            <person name="Mohd Noor M.I."/>
            <person name="Ong R.C."/>
            <person name="Putra M."/>
            <person name="Sireger I.Z."/>
            <person name="Indrioko S."/>
            <person name="Kosugi Y."/>
            <person name="Izuno A."/>
            <person name="Isagi Y."/>
            <person name="Lee S.L."/>
            <person name="Shimizu K.K."/>
        </authorList>
    </citation>
    <scope>NUCLEOTIDE SEQUENCE [LARGE SCALE GENOMIC DNA]</scope>
    <source>
        <strain evidence="2">214</strain>
    </source>
</reference>
<evidence type="ECO:0000256" key="1">
    <source>
        <dbReference type="SAM" id="MobiDB-lite"/>
    </source>
</evidence>